<sequence length="327" mass="36675">MKNEKVVVTGAAGFIGGNLCAELLKRGYKVIGMDNLSQGTAVNVREFKSDKNFRFIKADVRDGKKILSASKGARYIVHLAAYKIPRYESAMNTLLVNALGTKNALDAAVKNKCKLVFASTSDVYGKNPELPFSEESNLVLGPSNVKRWAYASSKIFDEHMCFAYGMDKKLKFTIVRYFGSYGPKQNLTWWGGPQGVFAEAIFNNKKLPIHGDGKQTRCFSYISDTVEGTLRAMESEKANAEIFNIGGKEEISILRLAKLMHKISGSANPFNIEFVPYERFGKYEDVMRRVPNTSKAQRILGFKSEVPLRKGIKLFLEWYKRGKGIKE</sequence>
<comment type="caution">
    <text evidence="2">The sequence shown here is derived from an EMBL/GenBank/DDBJ whole genome shotgun (WGS) entry which is preliminary data.</text>
</comment>
<dbReference type="AlphaFoldDB" id="A0A8T4KQK9"/>
<dbReference type="Proteomes" id="UP000677687">
    <property type="component" value="Unassembled WGS sequence"/>
</dbReference>
<dbReference type="Gene3D" id="3.40.50.720">
    <property type="entry name" value="NAD(P)-binding Rossmann-like Domain"/>
    <property type="match status" value="1"/>
</dbReference>
<feature type="domain" description="NAD(P)-binding" evidence="1">
    <location>
        <begin position="8"/>
        <end position="313"/>
    </location>
</feature>
<gene>
    <name evidence="2" type="ORF">J4415_01595</name>
</gene>
<dbReference type="SUPFAM" id="SSF51735">
    <property type="entry name" value="NAD(P)-binding Rossmann-fold domains"/>
    <property type="match status" value="1"/>
</dbReference>
<reference evidence="2" key="2">
    <citation type="submission" date="2021-05" db="EMBL/GenBank/DDBJ databases">
        <title>Protein family content uncovers lineage relationships and bacterial pathway maintenance mechanisms in DPANN archaea.</title>
        <authorList>
            <person name="Castelle C.J."/>
            <person name="Meheust R."/>
            <person name="Jaffe A.L."/>
            <person name="Seitz K."/>
            <person name="Gong X."/>
            <person name="Baker B.J."/>
            <person name="Banfield J.F."/>
        </authorList>
    </citation>
    <scope>NUCLEOTIDE SEQUENCE</scope>
    <source>
        <strain evidence="2">RIFCSPHIGHO2_01_FULL_AR10_44_11</strain>
    </source>
</reference>
<accession>A0A8T4KQK9</accession>
<dbReference type="PANTHER" id="PTHR43000">
    <property type="entry name" value="DTDP-D-GLUCOSE 4,6-DEHYDRATASE-RELATED"/>
    <property type="match status" value="1"/>
</dbReference>
<dbReference type="InterPro" id="IPR016040">
    <property type="entry name" value="NAD(P)-bd_dom"/>
</dbReference>
<evidence type="ECO:0000313" key="3">
    <source>
        <dbReference type="Proteomes" id="UP000677687"/>
    </source>
</evidence>
<protein>
    <submittedName>
        <fullName evidence="2">SDR family NAD(P)-dependent oxidoreductase</fullName>
    </submittedName>
</protein>
<dbReference type="PRINTS" id="PR01713">
    <property type="entry name" value="NUCEPIMERASE"/>
</dbReference>
<evidence type="ECO:0000313" key="2">
    <source>
        <dbReference type="EMBL" id="MBS3057303.1"/>
    </source>
</evidence>
<evidence type="ECO:0000259" key="1">
    <source>
        <dbReference type="Pfam" id="PF16363"/>
    </source>
</evidence>
<dbReference type="EMBL" id="JAGVWD010000020">
    <property type="protein sequence ID" value="MBS3057303.1"/>
    <property type="molecule type" value="Genomic_DNA"/>
</dbReference>
<reference evidence="2" key="1">
    <citation type="submission" date="2021-03" db="EMBL/GenBank/DDBJ databases">
        <authorList>
            <person name="Jaffe A."/>
        </authorList>
    </citation>
    <scope>NUCLEOTIDE SEQUENCE</scope>
    <source>
        <strain evidence="2">RIFCSPHIGHO2_01_FULL_AR10_44_11</strain>
    </source>
</reference>
<name>A0A8T4KQK9_9ARCH</name>
<dbReference type="InterPro" id="IPR036291">
    <property type="entry name" value="NAD(P)-bd_dom_sf"/>
</dbReference>
<proteinExistence type="predicted"/>
<dbReference type="Pfam" id="PF16363">
    <property type="entry name" value="GDP_Man_Dehyd"/>
    <property type="match status" value="1"/>
</dbReference>
<organism evidence="2 3">
    <name type="scientific">Candidatus Iainarchaeum sp</name>
    <dbReference type="NCBI Taxonomy" id="3101447"/>
    <lineage>
        <taxon>Archaea</taxon>
        <taxon>Candidatus Iainarchaeota</taxon>
        <taxon>Candidatus Iainarchaeia</taxon>
        <taxon>Candidatus Iainarchaeales</taxon>
        <taxon>Candidatus Iainarchaeaceae</taxon>
        <taxon>Candidatus Iainarchaeum</taxon>
    </lineage>
</organism>